<dbReference type="AlphaFoldDB" id="A0A6C0KXB9"/>
<feature type="compositionally biased region" description="Polar residues" evidence="1">
    <location>
        <begin position="1"/>
        <end position="16"/>
    </location>
</feature>
<reference evidence="2" key="1">
    <citation type="journal article" date="2020" name="Nature">
        <title>Giant virus diversity and host interactions through global metagenomics.</title>
        <authorList>
            <person name="Schulz F."/>
            <person name="Roux S."/>
            <person name="Paez-Espino D."/>
            <person name="Jungbluth S."/>
            <person name="Walsh D.A."/>
            <person name="Denef V.J."/>
            <person name="McMahon K.D."/>
            <person name="Konstantinidis K.T."/>
            <person name="Eloe-Fadrosh E.A."/>
            <person name="Kyrpides N.C."/>
            <person name="Woyke T."/>
        </authorList>
    </citation>
    <scope>NUCLEOTIDE SEQUENCE</scope>
    <source>
        <strain evidence="2">GVMAG-S-3300013094-109</strain>
    </source>
</reference>
<feature type="region of interest" description="Disordered" evidence="1">
    <location>
        <begin position="1"/>
        <end position="23"/>
    </location>
</feature>
<evidence type="ECO:0000256" key="1">
    <source>
        <dbReference type="SAM" id="MobiDB-lite"/>
    </source>
</evidence>
<proteinExistence type="predicted"/>
<protein>
    <submittedName>
        <fullName evidence="2">Uncharacterized protein</fullName>
    </submittedName>
</protein>
<dbReference type="EMBL" id="MN740989">
    <property type="protein sequence ID" value="QHU21327.1"/>
    <property type="molecule type" value="Genomic_DNA"/>
</dbReference>
<name>A0A6C0KXB9_9ZZZZ</name>
<organism evidence="2">
    <name type="scientific">viral metagenome</name>
    <dbReference type="NCBI Taxonomy" id="1070528"/>
    <lineage>
        <taxon>unclassified sequences</taxon>
        <taxon>metagenomes</taxon>
        <taxon>organismal metagenomes</taxon>
    </lineage>
</organism>
<accession>A0A6C0KXB9</accession>
<sequence>MTSENPNKESINITCSENDDGETEPTYNINVDIVNFLQEFEKISKKKTSNNVMDHSELYAEISNYDINFSIKQLTMICEYYGIRNLIKGKKKTDVIENIMIYENNPDNIIMVLKRKQLWYYMDEIKSDKFLKKYIINW</sequence>
<evidence type="ECO:0000313" key="2">
    <source>
        <dbReference type="EMBL" id="QHU21327.1"/>
    </source>
</evidence>